<dbReference type="Proteomes" id="UP000193450">
    <property type="component" value="Chromosome"/>
</dbReference>
<dbReference type="PROSITE" id="PS51257">
    <property type="entry name" value="PROKAR_LIPOPROTEIN"/>
    <property type="match status" value="1"/>
</dbReference>
<keyword evidence="3" id="KW-1185">Reference proteome</keyword>
<name>A0A1X9NDC5_9GAMM</name>
<proteinExistence type="predicted"/>
<feature type="chain" id="PRO_5012620736" description="Lipoprotein" evidence="1">
    <location>
        <begin position="20"/>
        <end position="189"/>
    </location>
</feature>
<dbReference type="Pfam" id="PF03923">
    <property type="entry name" value="Lipoprotein_16"/>
    <property type="match status" value="1"/>
</dbReference>
<organism evidence="2 3">
    <name type="scientific">Oceanicoccus sagamiensis</name>
    <dbReference type="NCBI Taxonomy" id="716816"/>
    <lineage>
        <taxon>Bacteria</taxon>
        <taxon>Pseudomonadati</taxon>
        <taxon>Pseudomonadota</taxon>
        <taxon>Gammaproteobacteria</taxon>
        <taxon>Cellvibrionales</taxon>
        <taxon>Spongiibacteraceae</taxon>
        <taxon>Oceanicoccus</taxon>
    </lineage>
</organism>
<dbReference type="RefSeq" id="WP_169713915.1">
    <property type="nucleotide sequence ID" value="NZ_CP019343.1"/>
</dbReference>
<evidence type="ECO:0008006" key="4">
    <source>
        <dbReference type="Google" id="ProtNLM"/>
    </source>
</evidence>
<evidence type="ECO:0000313" key="2">
    <source>
        <dbReference type="EMBL" id="ARN73539.1"/>
    </source>
</evidence>
<evidence type="ECO:0000256" key="1">
    <source>
        <dbReference type="SAM" id="SignalP"/>
    </source>
</evidence>
<dbReference type="EMBL" id="CP019343">
    <property type="protein sequence ID" value="ARN73539.1"/>
    <property type="molecule type" value="Genomic_DNA"/>
</dbReference>
<gene>
    <name evidence="2" type="ORF">BST96_05030</name>
</gene>
<dbReference type="AlphaFoldDB" id="A0A1X9NDC5"/>
<sequence>MKKVFLWLVVALLAGCAYSPQQITVSPVISTDTESYGAGRALTVSVEDARSHKELGSRGGAYKDTSLITIGNDLEEAVKRVAKAELAVQGFNVNTAAADTPNVTIIINTLKYDMPKQTVGKTIHLATELQVVATAGKETYTGNYKTNSSRETAMTPSMAQNEEMVNDMLSKTLVRLFSDPELKAFLSNI</sequence>
<keyword evidence="1" id="KW-0732">Signal</keyword>
<feature type="signal peptide" evidence="1">
    <location>
        <begin position="1"/>
        <end position="19"/>
    </location>
</feature>
<accession>A0A1X9NDC5</accession>
<dbReference type="KEGG" id="osg:BST96_05030"/>
<evidence type="ECO:0000313" key="3">
    <source>
        <dbReference type="Proteomes" id="UP000193450"/>
    </source>
</evidence>
<reference evidence="2 3" key="1">
    <citation type="submission" date="2016-11" db="EMBL/GenBank/DDBJ databases">
        <title>Trade-off between light-utilization and light-protection in marine flavobacteria.</title>
        <authorList>
            <person name="Kumagai Y."/>
        </authorList>
    </citation>
    <scope>NUCLEOTIDE SEQUENCE [LARGE SCALE GENOMIC DNA]</scope>
    <source>
        <strain evidence="2 3">NBRC 107125</strain>
    </source>
</reference>
<protein>
    <recommendedName>
        <fullName evidence="4">Lipoprotein</fullName>
    </recommendedName>
</protein>
<dbReference type="STRING" id="716816.BST96_05030"/>
<dbReference type="InterPro" id="IPR005619">
    <property type="entry name" value="Uncharacterised_YajG"/>
</dbReference>